<keyword evidence="9 10" id="KW-0119">Carbohydrate metabolism</keyword>
<dbReference type="SFLD" id="SFLDG01129">
    <property type="entry name" value="C1.5:_HAD__Beta-PGM__Phosphata"/>
    <property type="match status" value="1"/>
</dbReference>
<dbReference type="HAMAP" id="MF_00495">
    <property type="entry name" value="GPH_hydrolase_bact"/>
    <property type="match status" value="1"/>
</dbReference>
<comment type="cofactor">
    <cofactor evidence="2 10">
        <name>Mg(2+)</name>
        <dbReference type="ChEBI" id="CHEBI:18420"/>
    </cofactor>
</comment>
<reference evidence="11 12" key="1">
    <citation type="submission" date="2015-04" db="EMBL/GenBank/DDBJ databases">
        <title>The draft genome sequence of Erythrobacr gangjinensis K7-2.</title>
        <authorList>
            <person name="Zhuang L."/>
            <person name="Liu Y."/>
            <person name="Shao Z."/>
        </authorList>
    </citation>
    <scope>NUCLEOTIDE SEQUENCE [LARGE SCALE GENOMIC DNA]</scope>
    <source>
        <strain evidence="11 12">K7-2</strain>
    </source>
</reference>
<proteinExistence type="inferred from homology"/>
<comment type="similarity">
    <text evidence="4 10">Belongs to the HAD-like hydrolase superfamily. CbbY/CbbZ/Gph/YieH family.</text>
</comment>
<feature type="binding site" evidence="10">
    <location>
        <position position="174"/>
    </location>
    <ligand>
        <name>Mg(2+)</name>
        <dbReference type="ChEBI" id="CHEBI:18420"/>
    </ligand>
</feature>
<dbReference type="InterPro" id="IPR037512">
    <property type="entry name" value="PGPase_prok"/>
</dbReference>
<evidence type="ECO:0000313" key="12">
    <source>
        <dbReference type="Proteomes" id="UP000053070"/>
    </source>
</evidence>
<evidence type="ECO:0000256" key="5">
    <source>
        <dbReference type="ARBA" id="ARBA00013078"/>
    </source>
</evidence>
<dbReference type="PATRIC" id="fig|502682.8.peg.1021"/>
<dbReference type="InterPro" id="IPR006439">
    <property type="entry name" value="HAD-SF_hydro_IA"/>
</dbReference>
<evidence type="ECO:0000256" key="4">
    <source>
        <dbReference type="ARBA" id="ARBA00006171"/>
    </source>
</evidence>
<dbReference type="GO" id="GO:0005829">
    <property type="term" value="C:cytosol"/>
    <property type="evidence" value="ECO:0007669"/>
    <property type="project" value="TreeGrafter"/>
</dbReference>
<dbReference type="EMBL" id="LBHC01000001">
    <property type="protein sequence ID" value="KLE33306.1"/>
    <property type="molecule type" value="Genomic_DNA"/>
</dbReference>
<organism evidence="11 12">
    <name type="scientific">Aurantiacibacter gangjinensis</name>
    <dbReference type="NCBI Taxonomy" id="502682"/>
    <lineage>
        <taxon>Bacteria</taxon>
        <taxon>Pseudomonadati</taxon>
        <taxon>Pseudomonadota</taxon>
        <taxon>Alphaproteobacteria</taxon>
        <taxon>Sphingomonadales</taxon>
        <taxon>Erythrobacteraceae</taxon>
        <taxon>Aurantiacibacter</taxon>
    </lineage>
</organism>
<evidence type="ECO:0000256" key="9">
    <source>
        <dbReference type="ARBA" id="ARBA00023277"/>
    </source>
</evidence>
<dbReference type="AlphaFoldDB" id="A0A0G9MRD5"/>
<dbReference type="InterPro" id="IPR036412">
    <property type="entry name" value="HAD-like_sf"/>
</dbReference>
<dbReference type="Gene3D" id="3.40.50.1000">
    <property type="entry name" value="HAD superfamily/HAD-like"/>
    <property type="match status" value="1"/>
</dbReference>
<gene>
    <name evidence="11" type="ORF">AAW01_04995</name>
</gene>
<dbReference type="OrthoDB" id="9793014at2"/>
<dbReference type="PANTHER" id="PTHR43434:SF1">
    <property type="entry name" value="PHOSPHOGLYCOLATE PHOSPHATASE"/>
    <property type="match status" value="1"/>
</dbReference>
<dbReference type="Proteomes" id="UP000053070">
    <property type="component" value="Unassembled WGS sequence"/>
</dbReference>
<dbReference type="SFLD" id="SFLDS00003">
    <property type="entry name" value="Haloacid_Dehalogenase"/>
    <property type="match status" value="1"/>
</dbReference>
<dbReference type="STRING" id="502682.BMF35_a2423"/>
<dbReference type="NCBIfam" id="TIGR01549">
    <property type="entry name" value="HAD-SF-IA-v1"/>
    <property type="match status" value="1"/>
</dbReference>
<evidence type="ECO:0000256" key="6">
    <source>
        <dbReference type="ARBA" id="ARBA00022723"/>
    </source>
</evidence>
<evidence type="ECO:0000256" key="7">
    <source>
        <dbReference type="ARBA" id="ARBA00022801"/>
    </source>
</evidence>
<comment type="catalytic activity">
    <reaction evidence="1 10">
        <text>2-phosphoglycolate + H2O = glycolate + phosphate</text>
        <dbReference type="Rhea" id="RHEA:14369"/>
        <dbReference type="ChEBI" id="CHEBI:15377"/>
        <dbReference type="ChEBI" id="CHEBI:29805"/>
        <dbReference type="ChEBI" id="CHEBI:43474"/>
        <dbReference type="ChEBI" id="CHEBI:58033"/>
        <dbReference type="EC" id="3.1.3.18"/>
    </reaction>
</comment>
<comment type="caution">
    <text evidence="11">The sequence shown here is derived from an EMBL/GenBank/DDBJ whole genome shotgun (WGS) entry which is preliminary data.</text>
</comment>
<evidence type="ECO:0000256" key="1">
    <source>
        <dbReference type="ARBA" id="ARBA00000830"/>
    </source>
</evidence>
<feature type="active site" description="Nucleophile" evidence="10">
    <location>
        <position position="12"/>
    </location>
</feature>
<dbReference type="Pfam" id="PF00702">
    <property type="entry name" value="Hydrolase"/>
    <property type="match status" value="1"/>
</dbReference>
<dbReference type="Gene3D" id="1.10.150.240">
    <property type="entry name" value="Putative phosphatase, domain 2"/>
    <property type="match status" value="1"/>
</dbReference>
<feature type="binding site" evidence="10">
    <location>
        <position position="12"/>
    </location>
    <ligand>
        <name>Mg(2+)</name>
        <dbReference type="ChEBI" id="CHEBI:18420"/>
    </ligand>
</feature>
<keyword evidence="8 10" id="KW-0460">Magnesium</keyword>
<dbReference type="SUPFAM" id="SSF56784">
    <property type="entry name" value="HAD-like"/>
    <property type="match status" value="1"/>
</dbReference>
<name>A0A0G9MRD5_9SPHN</name>
<dbReference type="RefSeq" id="WP_047006154.1">
    <property type="nucleotide sequence ID" value="NZ_CP018097.1"/>
</dbReference>
<dbReference type="InterPro" id="IPR023214">
    <property type="entry name" value="HAD_sf"/>
</dbReference>
<comment type="pathway">
    <text evidence="3 10">Organic acid metabolism; glycolate biosynthesis; glycolate from 2-phosphoglycolate: step 1/1.</text>
</comment>
<dbReference type="SFLD" id="SFLDG01135">
    <property type="entry name" value="C1.5.6:_HAD__Beta-PGM__Phospha"/>
    <property type="match status" value="1"/>
</dbReference>
<evidence type="ECO:0000256" key="2">
    <source>
        <dbReference type="ARBA" id="ARBA00001946"/>
    </source>
</evidence>
<dbReference type="InterPro" id="IPR050155">
    <property type="entry name" value="HAD-like_hydrolase_sf"/>
</dbReference>
<dbReference type="GO" id="GO:0005975">
    <property type="term" value="P:carbohydrate metabolic process"/>
    <property type="evidence" value="ECO:0007669"/>
    <property type="project" value="InterPro"/>
</dbReference>
<sequence>MTDFPFDIVLFDLDGTLVDSALDLGPAINVALAAEGRRSVPLAEIRQLIGGGAGIMLERALEATGGAVSEARFDELLEVVLEQYWAHIADNTVLYDGVLQALDELASRGCTLAVCTNKAEEPARELLGKLGIAQRFAAIYGGDTLGRENAKPAPDMLLAAIADCGGGRAAMVGDTTYDVRAAKAAEIPVVVFTGGYLDAVPEEIGADALMPHFTELPSALDGLAVY</sequence>
<evidence type="ECO:0000256" key="8">
    <source>
        <dbReference type="ARBA" id="ARBA00022842"/>
    </source>
</evidence>
<dbReference type="GO" id="GO:0008967">
    <property type="term" value="F:phosphoglycolate phosphatase activity"/>
    <property type="evidence" value="ECO:0007669"/>
    <property type="project" value="UniProtKB-UniRule"/>
</dbReference>
<dbReference type="UniPathway" id="UPA00865">
    <property type="reaction ID" value="UER00834"/>
</dbReference>
<dbReference type="PANTHER" id="PTHR43434">
    <property type="entry name" value="PHOSPHOGLYCOLATE PHOSPHATASE"/>
    <property type="match status" value="1"/>
</dbReference>
<feature type="binding site" evidence="10">
    <location>
        <position position="14"/>
    </location>
    <ligand>
        <name>Mg(2+)</name>
        <dbReference type="ChEBI" id="CHEBI:18420"/>
    </ligand>
</feature>
<evidence type="ECO:0000313" key="11">
    <source>
        <dbReference type="EMBL" id="KLE33306.1"/>
    </source>
</evidence>
<dbReference type="GO" id="GO:0006281">
    <property type="term" value="P:DNA repair"/>
    <property type="evidence" value="ECO:0007669"/>
    <property type="project" value="TreeGrafter"/>
</dbReference>
<keyword evidence="6 10" id="KW-0479">Metal-binding</keyword>
<accession>A0A0G9MRD5</accession>
<keyword evidence="12" id="KW-1185">Reference proteome</keyword>
<evidence type="ECO:0000256" key="10">
    <source>
        <dbReference type="HAMAP-Rule" id="MF_00495"/>
    </source>
</evidence>
<dbReference type="InterPro" id="IPR023198">
    <property type="entry name" value="PGP-like_dom2"/>
</dbReference>
<comment type="function">
    <text evidence="10">Specifically catalyzes the dephosphorylation of 2-phosphoglycolate. Is involved in the dissimilation of the intracellular 2-phosphoglycolate formed during the DNA repair of 3'-phosphoglycolate ends, a major class of DNA lesions induced by oxidative stress.</text>
</comment>
<dbReference type="GO" id="GO:0046872">
    <property type="term" value="F:metal ion binding"/>
    <property type="evidence" value="ECO:0007669"/>
    <property type="project" value="UniProtKB-KW"/>
</dbReference>
<dbReference type="GO" id="GO:0046295">
    <property type="term" value="P:glycolate biosynthetic process"/>
    <property type="evidence" value="ECO:0007669"/>
    <property type="project" value="UniProtKB-UniRule"/>
</dbReference>
<dbReference type="EC" id="3.1.3.18" evidence="5 10"/>
<keyword evidence="7 10" id="KW-0378">Hydrolase</keyword>
<evidence type="ECO:0000256" key="3">
    <source>
        <dbReference type="ARBA" id="ARBA00004818"/>
    </source>
</evidence>
<protein>
    <recommendedName>
        <fullName evidence="5 10">Phosphoglycolate phosphatase</fullName>
        <shortName evidence="10">PGP</shortName>
        <shortName evidence="10">PGPase</shortName>
        <ecNumber evidence="5 10">3.1.3.18</ecNumber>
    </recommendedName>
</protein>